<keyword evidence="3" id="KW-1185">Reference proteome</keyword>
<dbReference type="NCBIfam" id="NF045937">
    <property type="entry name" value="MSC_0624_12TM"/>
    <property type="match status" value="1"/>
</dbReference>
<feature type="transmembrane region" description="Helical" evidence="1">
    <location>
        <begin position="447"/>
        <end position="469"/>
    </location>
</feature>
<protein>
    <submittedName>
        <fullName evidence="2">Uncharacterized protein</fullName>
    </submittedName>
</protein>
<keyword evidence="1" id="KW-1133">Transmembrane helix</keyword>
<feature type="transmembrane region" description="Helical" evidence="1">
    <location>
        <begin position="344"/>
        <end position="368"/>
    </location>
</feature>
<sequence>MQANSINNKKVYDDFESMLNNKKRNNLLLVLKITLISFLVVFSGLILFFAPLTLFSNKLVDSKSINWFLDFSNPAFERINYIALFRIFLLLGIFLYTFIANFSNLINQREATRKYIVWFVIYLLFSLTSLVLLFTFFKKNIVDYYYLSLISVPLLAVDIAYLIYKFNLKKKTDPVNYKNKISMIISIISRTILVISFIAILSAWIFSKNALERNDFLNNNKIHNFFVELFSQRSIKNLFLMILFIVIIVVLIFLINIENIILVISKQGKINVIKEKILLFISLSFITLIWFIRTLFYKSEIELFKVSKNLSDYLYLIGIGLILLVLIGYLLVSFIKKLKVKGLLFNNIVFGFSIFLIWIIVAAISFLTEIKFNLNITILIATFSSLVILVIYRLKIANEAYYVSILLEAIIVLITLSLLISGLNSILLANSNQSFYLINSSLSLEQIFIITTIAFAFLFNIATTINLIVSLSKITKKENSQYLERN</sequence>
<feature type="transmembrane region" description="Helical" evidence="1">
    <location>
        <begin position="313"/>
        <end position="332"/>
    </location>
</feature>
<dbReference type="RefSeq" id="WP_111518302.1">
    <property type="nucleotide sequence ID" value="NZ_QKUB01000002.1"/>
</dbReference>
<feature type="transmembrane region" description="Helical" evidence="1">
    <location>
        <begin position="79"/>
        <end position="103"/>
    </location>
</feature>
<accession>A0A2W7GCR0</accession>
<organism evidence="2 3">
    <name type="scientific">Metamycoplasma auris</name>
    <dbReference type="NCBI Taxonomy" id="51363"/>
    <lineage>
        <taxon>Bacteria</taxon>
        <taxon>Bacillati</taxon>
        <taxon>Mycoplasmatota</taxon>
        <taxon>Mycoplasmoidales</taxon>
        <taxon>Metamycoplasmataceae</taxon>
        <taxon>Metamycoplasma</taxon>
    </lineage>
</organism>
<dbReference type="OrthoDB" id="401427at2"/>
<evidence type="ECO:0000313" key="3">
    <source>
        <dbReference type="Proteomes" id="UP000249646"/>
    </source>
</evidence>
<keyword evidence="1" id="KW-0472">Membrane</keyword>
<feature type="transmembrane region" description="Helical" evidence="1">
    <location>
        <begin position="184"/>
        <end position="206"/>
    </location>
</feature>
<feature type="transmembrane region" description="Helical" evidence="1">
    <location>
        <begin position="115"/>
        <end position="138"/>
    </location>
</feature>
<proteinExistence type="predicted"/>
<dbReference type="Proteomes" id="UP000249646">
    <property type="component" value="Unassembled WGS sequence"/>
</dbReference>
<feature type="transmembrane region" description="Helical" evidence="1">
    <location>
        <begin position="144"/>
        <end position="164"/>
    </location>
</feature>
<feature type="transmembrane region" description="Helical" evidence="1">
    <location>
        <begin position="238"/>
        <end position="265"/>
    </location>
</feature>
<dbReference type="AlphaFoldDB" id="A0A2W7GCR0"/>
<feature type="transmembrane region" description="Helical" evidence="1">
    <location>
        <begin position="374"/>
        <end position="394"/>
    </location>
</feature>
<feature type="transmembrane region" description="Helical" evidence="1">
    <location>
        <begin position="277"/>
        <end position="293"/>
    </location>
</feature>
<name>A0A2W7GCR0_9BACT</name>
<feature type="transmembrane region" description="Helical" evidence="1">
    <location>
        <begin position="401"/>
        <end position="427"/>
    </location>
</feature>
<evidence type="ECO:0000313" key="2">
    <source>
        <dbReference type="EMBL" id="PZW01478.1"/>
    </source>
</evidence>
<comment type="caution">
    <text evidence="2">The sequence shown here is derived from an EMBL/GenBank/DDBJ whole genome shotgun (WGS) entry which is preliminary data.</text>
</comment>
<keyword evidence="1" id="KW-0812">Transmembrane</keyword>
<dbReference type="EMBL" id="QKUB01000002">
    <property type="protein sequence ID" value="PZW01478.1"/>
    <property type="molecule type" value="Genomic_DNA"/>
</dbReference>
<gene>
    <name evidence="2" type="ORF">BCF89_102105</name>
</gene>
<feature type="transmembrane region" description="Helical" evidence="1">
    <location>
        <begin position="27"/>
        <end position="50"/>
    </location>
</feature>
<reference evidence="2 3" key="1">
    <citation type="submission" date="2018-06" db="EMBL/GenBank/DDBJ databases">
        <title>Genomic Encyclopedia of Archaeal and Bacterial Type Strains, Phase II (KMG-II): from individual species to whole genera.</title>
        <authorList>
            <person name="Goeker M."/>
        </authorList>
    </citation>
    <scope>NUCLEOTIDE SEQUENCE [LARGE SCALE GENOMIC DNA]</scope>
    <source>
        <strain evidence="2 3">ATCC 51348</strain>
    </source>
</reference>
<evidence type="ECO:0000256" key="1">
    <source>
        <dbReference type="SAM" id="Phobius"/>
    </source>
</evidence>